<evidence type="ECO:0000256" key="7">
    <source>
        <dbReference type="ARBA" id="ARBA00023180"/>
    </source>
</evidence>
<evidence type="ECO:0000256" key="5">
    <source>
        <dbReference type="ARBA" id="ARBA00022989"/>
    </source>
</evidence>
<keyword evidence="7" id="KW-0325">Glycoprotein</keyword>
<feature type="transmembrane region" description="Helical" evidence="8">
    <location>
        <begin position="132"/>
        <end position="156"/>
    </location>
</feature>
<keyword evidence="3 8" id="KW-0812">Transmembrane</keyword>
<evidence type="ECO:0000313" key="10">
    <source>
        <dbReference type="Ensembl" id="ENSCHIP00010012217.1"/>
    </source>
</evidence>
<reference evidence="10" key="2">
    <citation type="submission" date="2025-08" db="UniProtKB">
        <authorList>
            <consortium name="Ensembl"/>
        </authorList>
    </citation>
    <scope>IDENTIFICATION</scope>
</reference>
<dbReference type="PANTHER" id="PTHR23344:SF13">
    <property type="entry name" value="GLYCEROPHOSPHODIESTER PHOSPHODIESTERASE DOMAIN-CONTAINING PROTEIN 4"/>
    <property type="match status" value="1"/>
</dbReference>
<dbReference type="Pfam" id="PF03009">
    <property type="entry name" value="GDPD"/>
    <property type="match status" value="1"/>
</dbReference>
<evidence type="ECO:0000256" key="2">
    <source>
        <dbReference type="ARBA" id="ARBA00007277"/>
    </source>
</evidence>
<keyword evidence="5 8" id="KW-1133">Transmembrane helix</keyword>
<feature type="domain" description="GP-PDE" evidence="9">
    <location>
        <begin position="267"/>
        <end position="524"/>
    </location>
</feature>
<dbReference type="SUPFAM" id="SSF51695">
    <property type="entry name" value="PLC-like phosphodiesterases"/>
    <property type="match status" value="1"/>
</dbReference>
<evidence type="ECO:0000259" key="9">
    <source>
        <dbReference type="PROSITE" id="PS51704"/>
    </source>
</evidence>
<keyword evidence="6 8" id="KW-0472">Membrane</keyword>
<dbReference type="PROSITE" id="PS51704">
    <property type="entry name" value="GP_PDE"/>
    <property type="match status" value="1"/>
</dbReference>
<evidence type="ECO:0000256" key="1">
    <source>
        <dbReference type="ARBA" id="ARBA00004141"/>
    </source>
</evidence>
<dbReference type="Gene3D" id="3.20.20.190">
    <property type="entry name" value="Phosphatidylinositol (PI) phosphodiesterase"/>
    <property type="match status" value="1"/>
</dbReference>
<dbReference type="PANTHER" id="PTHR23344">
    <property type="entry name" value="GLYCEROPHOSPHORYL DIESTER PHOSPHODIESTERASE"/>
    <property type="match status" value="1"/>
</dbReference>
<comment type="similarity">
    <text evidence="2">Belongs to the glycerophosphoryl diester phosphodiesterase family.</text>
</comment>
<accession>A0A8C2P0W1</accession>
<dbReference type="InterPro" id="IPR017946">
    <property type="entry name" value="PLC-like_Pdiesterase_TIM-brl"/>
</dbReference>
<dbReference type="GO" id="GO:0006629">
    <property type="term" value="P:lipid metabolic process"/>
    <property type="evidence" value="ECO:0007669"/>
    <property type="project" value="InterPro"/>
</dbReference>
<dbReference type="AlphaFoldDB" id="A0A8C2P0W1"/>
<name>A0A8C2P0W1_CAPHI</name>
<dbReference type="Ensembl" id="ENSCHIT00010017273.1">
    <property type="protein sequence ID" value="ENSCHIP00010012217.1"/>
    <property type="gene ID" value="ENSCHIG00010009032.1"/>
</dbReference>
<dbReference type="GO" id="GO:0008889">
    <property type="term" value="F:glycerophosphodiester phosphodiesterase activity"/>
    <property type="evidence" value="ECO:0007669"/>
    <property type="project" value="TreeGrafter"/>
</dbReference>
<protein>
    <recommendedName>
        <fullName evidence="9">GP-PDE domain-containing protein</fullName>
    </recommendedName>
</protein>
<evidence type="ECO:0000256" key="6">
    <source>
        <dbReference type="ARBA" id="ARBA00023136"/>
    </source>
</evidence>
<dbReference type="GO" id="GO:0016020">
    <property type="term" value="C:membrane"/>
    <property type="evidence" value="ECO:0007669"/>
    <property type="project" value="UniProtKB-SubCell"/>
</dbReference>
<reference evidence="10" key="1">
    <citation type="submission" date="2019-03" db="EMBL/GenBank/DDBJ databases">
        <title>Genome sequencing and reference-guided assembly of Black Bengal Goat (Capra hircus).</title>
        <authorList>
            <person name="Siddiki A.Z."/>
            <person name="Baten A."/>
            <person name="Billah M."/>
            <person name="Alam M.A.U."/>
            <person name="Shawrob K.S.M."/>
            <person name="Saha S."/>
            <person name="Chowdhury M."/>
            <person name="Rahman A.H."/>
            <person name="Stear M."/>
            <person name="Miah G."/>
            <person name="Das G.B."/>
            <person name="Hossain M.M."/>
            <person name="Kumkum M."/>
            <person name="Islam M.S."/>
            <person name="Mollah A.M."/>
            <person name="Ahsan A."/>
            <person name="Tusar F."/>
            <person name="Khan M.K.I."/>
        </authorList>
    </citation>
    <scope>NUCLEOTIDE SEQUENCE [LARGE SCALE GENOMIC DNA]</scope>
</reference>
<evidence type="ECO:0000256" key="8">
    <source>
        <dbReference type="SAM" id="Phobius"/>
    </source>
</evidence>
<feature type="transmembrane region" description="Helical" evidence="8">
    <location>
        <begin position="65"/>
        <end position="85"/>
    </location>
</feature>
<organism evidence="10">
    <name type="scientific">Capra hircus</name>
    <name type="common">Goat</name>
    <dbReference type="NCBI Taxonomy" id="9925"/>
    <lineage>
        <taxon>Eukaryota</taxon>
        <taxon>Metazoa</taxon>
        <taxon>Chordata</taxon>
        <taxon>Craniata</taxon>
        <taxon>Vertebrata</taxon>
        <taxon>Euteleostomi</taxon>
        <taxon>Mammalia</taxon>
        <taxon>Eutheria</taxon>
        <taxon>Laurasiatheria</taxon>
        <taxon>Artiodactyla</taxon>
        <taxon>Ruminantia</taxon>
        <taxon>Pecora</taxon>
        <taxon>Bovidae</taxon>
        <taxon>Caprinae</taxon>
        <taxon>Capra</taxon>
    </lineage>
</organism>
<keyword evidence="4" id="KW-0378">Hydrolase</keyword>
<feature type="transmembrane region" description="Helical" evidence="8">
    <location>
        <begin position="105"/>
        <end position="125"/>
    </location>
</feature>
<evidence type="ECO:0000256" key="3">
    <source>
        <dbReference type="ARBA" id="ARBA00022692"/>
    </source>
</evidence>
<feature type="transmembrane region" description="Helical" evidence="8">
    <location>
        <begin position="176"/>
        <end position="197"/>
    </location>
</feature>
<sequence length="568" mass="66798">MDDINRTEAGNEETARRENDSWIKRHFNYECYMTFLNGCYSCKWEAQRREKPRRPLCCCSLRERIFYPWLIMSFFLSVILLFTWVETSNEYNGFDWVVFLGSRIWFFWSLVLLSILGILAAYTTMLCLEVKVFFLFPQILILITILFCSLLLWILLTYWKDRWLTIGLSLQIFSPYIHLSSISVMILLSWPVAIYLIHLEGEARIRRYQMTCNERKRNKRCNVLTKLRVLQVVVGLPFLLILLCLYVVPFGTYSPCVQEKDKLAPKPDFFGHRGAPMLGPENTIMSFEKAVEQGAHGLESDVQISFDGVPFLMHDYDLTRTTNIKEVLPNASSRHPSLFQWSFLTTLNAGKWFSDIKPFFRMKPLSEADKERARNQKIPKLSELLELAQKEKKLVIFDLNAPPQSHPSRSSYIRLVVSVILDSKIEQHLIIWLPGSERDYVRSKAPGFQHIGRLFTIERLTKEKITRINVDYKNLFYDGLKEYKAANITINIYLVNEPWLFSLAWCSSIHSVTTDNIQVLKEINHPYYFMVSWLSRLFFQVWYNRKCVSSYCLWLEAWGPEHLGYVSR</sequence>
<feature type="transmembrane region" description="Helical" evidence="8">
    <location>
        <begin position="227"/>
        <end position="248"/>
    </location>
</feature>
<dbReference type="InterPro" id="IPR030395">
    <property type="entry name" value="GP_PDE_dom"/>
</dbReference>
<comment type="subcellular location">
    <subcellularLocation>
        <location evidence="1">Membrane</location>
        <topology evidence="1">Multi-pass membrane protein</topology>
    </subcellularLocation>
</comment>
<proteinExistence type="inferred from homology"/>
<evidence type="ECO:0000256" key="4">
    <source>
        <dbReference type="ARBA" id="ARBA00022801"/>
    </source>
</evidence>